<reference evidence="24 25" key="1">
    <citation type="journal article" date="2006" name="J. Bacteriol.">
        <title>The genome sequence of the obligately chemolithoautotrophic, facultatively anaerobic bacterium Thiobacillus denitrificans.</title>
        <authorList>
            <person name="Beller H.R."/>
            <person name="Chain P.S."/>
            <person name="Letain T.E."/>
            <person name="Chakicherla A."/>
            <person name="Larimer F.W."/>
            <person name="Richardson P.M."/>
            <person name="Coleman M.A."/>
            <person name="Wood A.P."/>
            <person name="Kelly D.P."/>
        </authorList>
    </citation>
    <scope>NUCLEOTIDE SEQUENCE [LARGE SCALE GENOMIC DNA]</scope>
    <source>
        <strain evidence="24 25">ATCC 25259</strain>
    </source>
</reference>
<dbReference type="Pfam" id="PF00672">
    <property type="entry name" value="HAMP"/>
    <property type="match status" value="1"/>
</dbReference>
<dbReference type="GO" id="GO:0005886">
    <property type="term" value="C:plasma membrane"/>
    <property type="evidence" value="ECO:0007669"/>
    <property type="project" value="UniProtKB-SubCell"/>
</dbReference>
<dbReference type="SMART" id="SM00388">
    <property type="entry name" value="HisKA"/>
    <property type="match status" value="1"/>
</dbReference>
<evidence type="ECO:0000256" key="9">
    <source>
        <dbReference type="ARBA" id="ARBA00022777"/>
    </source>
</evidence>
<dbReference type="SMART" id="SM00448">
    <property type="entry name" value="REC"/>
    <property type="match status" value="1"/>
</dbReference>
<dbReference type="InterPro" id="IPR036097">
    <property type="entry name" value="HisK_dim/P_sf"/>
</dbReference>
<keyword evidence="4" id="KW-1003">Cell membrane</keyword>
<evidence type="ECO:0000259" key="20">
    <source>
        <dbReference type="PROSITE" id="PS50109"/>
    </source>
</evidence>
<dbReference type="PANTHER" id="PTHR45339">
    <property type="entry name" value="HYBRID SIGNAL TRANSDUCTION HISTIDINE KINASE J"/>
    <property type="match status" value="1"/>
</dbReference>
<evidence type="ECO:0000256" key="15">
    <source>
        <dbReference type="ARBA" id="ARBA00070152"/>
    </source>
</evidence>
<feature type="modified residue" description="4-aspartylphosphate" evidence="17">
    <location>
        <position position="571"/>
    </location>
</feature>
<dbReference type="eggNOG" id="COG2198">
    <property type="taxonomic scope" value="Bacteria"/>
</dbReference>
<dbReference type="CDD" id="cd17546">
    <property type="entry name" value="REC_hyHK_CKI1_RcsC-like"/>
    <property type="match status" value="1"/>
</dbReference>
<dbReference type="Gene3D" id="3.30.565.10">
    <property type="entry name" value="Histidine kinase-like ATPase, C-terminal domain"/>
    <property type="match status" value="1"/>
</dbReference>
<dbReference type="OrthoDB" id="8552871at2"/>
<dbReference type="Proteomes" id="UP000008291">
    <property type="component" value="Chromosome"/>
</dbReference>
<dbReference type="PROSITE" id="PS50885">
    <property type="entry name" value="HAMP"/>
    <property type="match status" value="1"/>
</dbReference>
<dbReference type="CDD" id="cd00082">
    <property type="entry name" value="HisKA"/>
    <property type="match status" value="1"/>
</dbReference>
<evidence type="ECO:0000259" key="21">
    <source>
        <dbReference type="PROSITE" id="PS50110"/>
    </source>
</evidence>
<dbReference type="InterPro" id="IPR004358">
    <property type="entry name" value="Sig_transdc_His_kin-like_C"/>
</dbReference>
<dbReference type="CDD" id="cd06225">
    <property type="entry name" value="HAMP"/>
    <property type="match status" value="1"/>
</dbReference>
<dbReference type="SUPFAM" id="SSF55874">
    <property type="entry name" value="ATPase domain of HSP90 chaperone/DNA topoisomerase II/histidine kinase"/>
    <property type="match status" value="1"/>
</dbReference>
<dbReference type="eggNOG" id="COG0745">
    <property type="taxonomic scope" value="Bacteria"/>
</dbReference>
<dbReference type="Pfam" id="PF17152">
    <property type="entry name" value="CHASE8"/>
    <property type="match status" value="1"/>
</dbReference>
<dbReference type="Pfam" id="PF00072">
    <property type="entry name" value="Response_reg"/>
    <property type="match status" value="1"/>
</dbReference>
<dbReference type="Pfam" id="PF02518">
    <property type="entry name" value="HATPase_c"/>
    <property type="match status" value="1"/>
</dbReference>
<dbReference type="Gene3D" id="3.40.50.2300">
    <property type="match status" value="1"/>
</dbReference>
<keyword evidence="5 17" id="KW-0597">Phosphoprotein</keyword>
<accession>Q3SJE3</accession>
<feature type="domain" description="HPt" evidence="23">
    <location>
        <begin position="683"/>
        <end position="780"/>
    </location>
</feature>
<dbReference type="SMART" id="SM00073">
    <property type="entry name" value="HPT"/>
    <property type="match status" value="1"/>
</dbReference>
<evidence type="ECO:0000256" key="4">
    <source>
        <dbReference type="ARBA" id="ARBA00022475"/>
    </source>
</evidence>
<dbReference type="InterPro" id="IPR003594">
    <property type="entry name" value="HATPase_dom"/>
</dbReference>
<comment type="catalytic activity">
    <reaction evidence="1">
        <text>ATP + protein L-histidine = ADP + protein N-phospho-L-histidine.</text>
        <dbReference type="EC" id="2.7.13.3"/>
    </reaction>
</comment>
<dbReference type="InterPro" id="IPR001789">
    <property type="entry name" value="Sig_transdc_resp-reg_receiver"/>
</dbReference>
<feature type="modified residue" description="Phosphohistidine" evidence="16">
    <location>
        <position position="722"/>
    </location>
</feature>
<dbReference type="HOGENOM" id="CLU_000445_104_15_4"/>
<dbReference type="PROSITE" id="PS50110">
    <property type="entry name" value="RESPONSE_REGULATORY"/>
    <property type="match status" value="1"/>
</dbReference>
<dbReference type="InterPro" id="IPR036641">
    <property type="entry name" value="HPT_dom_sf"/>
</dbReference>
<gene>
    <name evidence="24" type="ordered locus">Tbd_1268</name>
</gene>
<dbReference type="InterPro" id="IPR036890">
    <property type="entry name" value="HATPase_C_sf"/>
</dbReference>
<dbReference type="GO" id="GO:0005524">
    <property type="term" value="F:ATP binding"/>
    <property type="evidence" value="ECO:0007669"/>
    <property type="project" value="UniProtKB-KW"/>
</dbReference>
<dbReference type="Pfam" id="PF00512">
    <property type="entry name" value="HisKA"/>
    <property type="match status" value="1"/>
</dbReference>
<feature type="domain" description="Histidine kinase" evidence="20">
    <location>
        <begin position="271"/>
        <end position="492"/>
    </location>
</feature>
<keyword evidence="25" id="KW-1185">Reference proteome</keyword>
<keyword evidence="13 19" id="KW-0472">Membrane</keyword>
<dbReference type="CDD" id="cd00088">
    <property type="entry name" value="HPT"/>
    <property type="match status" value="1"/>
</dbReference>
<dbReference type="Gene3D" id="6.10.340.10">
    <property type="match status" value="1"/>
</dbReference>
<keyword evidence="9 24" id="KW-0418">Kinase</keyword>
<dbReference type="Gene3D" id="1.20.120.160">
    <property type="entry name" value="HPT domain"/>
    <property type="match status" value="1"/>
</dbReference>
<dbReference type="FunFam" id="3.30.565.10:FF:000010">
    <property type="entry name" value="Sensor histidine kinase RcsC"/>
    <property type="match status" value="1"/>
</dbReference>
<dbReference type="FunFam" id="1.10.287.130:FF:000004">
    <property type="entry name" value="Ethylene receptor 1"/>
    <property type="match status" value="1"/>
</dbReference>
<dbReference type="PROSITE" id="PS50109">
    <property type="entry name" value="HIS_KIN"/>
    <property type="match status" value="1"/>
</dbReference>
<evidence type="ECO:0000259" key="22">
    <source>
        <dbReference type="PROSITE" id="PS50885"/>
    </source>
</evidence>
<dbReference type="PANTHER" id="PTHR45339:SF1">
    <property type="entry name" value="HYBRID SIGNAL TRANSDUCTION HISTIDINE KINASE J"/>
    <property type="match status" value="1"/>
</dbReference>
<dbReference type="SUPFAM" id="SSF47384">
    <property type="entry name" value="Homodimeric domain of signal transducing histidine kinase"/>
    <property type="match status" value="1"/>
</dbReference>
<dbReference type="SMART" id="SM00387">
    <property type="entry name" value="HATPase_c"/>
    <property type="match status" value="1"/>
</dbReference>
<organism evidence="24 25">
    <name type="scientific">Thiobacillus denitrificans (strain ATCC 25259 / T1)</name>
    <dbReference type="NCBI Taxonomy" id="292415"/>
    <lineage>
        <taxon>Bacteria</taxon>
        <taxon>Pseudomonadati</taxon>
        <taxon>Pseudomonadota</taxon>
        <taxon>Betaproteobacteria</taxon>
        <taxon>Nitrosomonadales</taxon>
        <taxon>Thiobacillaceae</taxon>
        <taxon>Thiobacillus</taxon>
    </lineage>
</organism>
<evidence type="ECO:0000256" key="14">
    <source>
        <dbReference type="ARBA" id="ARBA00058004"/>
    </source>
</evidence>
<proteinExistence type="predicted"/>
<evidence type="ECO:0000256" key="2">
    <source>
        <dbReference type="ARBA" id="ARBA00004651"/>
    </source>
</evidence>
<evidence type="ECO:0000256" key="13">
    <source>
        <dbReference type="ARBA" id="ARBA00023136"/>
    </source>
</evidence>
<dbReference type="eggNOG" id="COG3850">
    <property type="taxonomic scope" value="Bacteria"/>
</dbReference>
<evidence type="ECO:0000256" key="17">
    <source>
        <dbReference type="PROSITE-ProRule" id="PRU00169"/>
    </source>
</evidence>
<dbReference type="GO" id="GO:0000155">
    <property type="term" value="F:phosphorelay sensor kinase activity"/>
    <property type="evidence" value="ECO:0007669"/>
    <property type="project" value="InterPro"/>
</dbReference>
<keyword evidence="8" id="KW-0547">Nucleotide-binding</keyword>
<evidence type="ECO:0000256" key="8">
    <source>
        <dbReference type="ARBA" id="ARBA00022741"/>
    </source>
</evidence>
<dbReference type="Pfam" id="PF01627">
    <property type="entry name" value="Hpt"/>
    <property type="match status" value="1"/>
</dbReference>
<dbReference type="Gene3D" id="1.10.287.130">
    <property type="match status" value="1"/>
</dbReference>
<dbReference type="InterPro" id="IPR003660">
    <property type="entry name" value="HAMP_dom"/>
</dbReference>
<dbReference type="PRINTS" id="PR00344">
    <property type="entry name" value="BCTRLSENSOR"/>
</dbReference>
<dbReference type="PROSITE" id="PS50894">
    <property type="entry name" value="HPT"/>
    <property type="match status" value="1"/>
</dbReference>
<comment type="subcellular location">
    <subcellularLocation>
        <location evidence="2">Cell membrane</location>
        <topology evidence="2">Multi-pass membrane protein</topology>
    </subcellularLocation>
</comment>
<evidence type="ECO:0000256" key="1">
    <source>
        <dbReference type="ARBA" id="ARBA00000085"/>
    </source>
</evidence>
<dbReference type="RefSeq" id="WP_011311780.1">
    <property type="nucleotide sequence ID" value="NC_007404.1"/>
</dbReference>
<dbReference type="KEGG" id="tbd:Tbd_1268"/>
<dbReference type="InterPro" id="IPR008207">
    <property type="entry name" value="Sig_transdc_His_kin_Hpt_dom"/>
</dbReference>
<keyword evidence="10" id="KW-0067">ATP-binding</keyword>
<keyword evidence="7 19" id="KW-0812">Transmembrane</keyword>
<evidence type="ECO:0000256" key="5">
    <source>
        <dbReference type="ARBA" id="ARBA00022553"/>
    </source>
</evidence>
<dbReference type="InterPro" id="IPR003661">
    <property type="entry name" value="HisK_dim/P_dom"/>
</dbReference>
<evidence type="ECO:0000256" key="7">
    <source>
        <dbReference type="ARBA" id="ARBA00022692"/>
    </source>
</evidence>
<feature type="transmembrane region" description="Helical" evidence="19">
    <location>
        <begin position="20"/>
        <end position="46"/>
    </location>
</feature>
<dbReference type="CDD" id="cd16922">
    <property type="entry name" value="HATPase_EvgS-ArcB-TorS-like"/>
    <property type="match status" value="1"/>
</dbReference>
<evidence type="ECO:0000256" key="12">
    <source>
        <dbReference type="ARBA" id="ARBA00023012"/>
    </source>
</evidence>
<dbReference type="eggNOG" id="COG0642">
    <property type="taxonomic scope" value="Bacteria"/>
</dbReference>
<dbReference type="InterPro" id="IPR033417">
    <property type="entry name" value="CHASE8"/>
</dbReference>
<feature type="region of interest" description="Disordered" evidence="18">
    <location>
        <begin position="641"/>
        <end position="662"/>
    </location>
</feature>
<dbReference type="EMBL" id="CP000116">
    <property type="protein sequence ID" value="AAZ97221.1"/>
    <property type="molecule type" value="Genomic_DNA"/>
</dbReference>
<evidence type="ECO:0000256" key="11">
    <source>
        <dbReference type="ARBA" id="ARBA00022989"/>
    </source>
</evidence>
<name>Q3SJE3_THIDA</name>
<evidence type="ECO:0000256" key="16">
    <source>
        <dbReference type="PROSITE-ProRule" id="PRU00110"/>
    </source>
</evidence>
<evidence type="ECO:0000256" key="3">
    <source>
        <dbReference type="ARBA" id="ARBA00012438"/>
    </source>
</evidence>
<dbReference type="InterPro" id="IPR005467">
    <property type="entry name" value="His_kinase_dom"/>
</dbReference>
<dbReference type="SMART" id="SM00304">
    <property type="entry name" value="HAMP"/>
    <property type="match status" value="1"/>
</dbReference>
<evidence type="ECO:0000313" key="24">
    <source>
        <dbReference type="EMBL" id="AAZ97221.1"/>
    </source>
</evidence>
<dbReference type="SUPFAM" id="SSF52172">
    <property type="entry name" value="CheY-like"/>
    <property type="match status" value="1"/>
</dbReference>
<evidence type="ECO:0000259" key="23">
    <source>
        <dbReference type="PROSITE" id="PS50894"/>
    </source>
</evidence>
<sequence>MSPEGTSTTLRARLRRTSLITLAVALGIVAVIIMASSFAAGLISLASTNRVEARVLAENVSASLLFEDRTSAEELLHSLRHSRVVHGAAVYDNARRVFARYEHGSDRVPAILGPLSEGVDYGLRRVTVVQPVMLDGRQVGSVLLSVGLESLYAQIGWQALVTLLAAALAMLVANRLLGRLNESVVVPLARLSALMLRISSRNDYTVRAAGSEIAEMNTLARGFNDMLGQIQQRDQELAEHRARLEDQVAHRTVALKAAEAASQAKSDFLATMSHEIRTPMNGVLGMNELLLGSSLDPQQRMWAESVQHSGQHLLGVINDILDFSKIESGHLSLETVDFDLVELIDDTMRMFAHQAEHKGLELACRITPSQRTIGLRGDPFRLRQIVANLVGNAIKFTEHGAVVVHATVNDNGDAAAVGLCVEDTGIGIAPEAQARIFEHFSQADGSTTRRFGGTGLGLAICRRLANLMGSDITVASAPGQGARFCLDLRLARASADFERPDPAGEASGAGTSAPAFQGRGERVLLVEDNPVNQQVAQAMLAKLGLATTVASDGREAVDLVASRAFDAVLMDCQMPVMDGYEATRAIRRLPGARLPVIALTANALHGDRQKCLDSGMDDFLPKPYSLAQLQATLARWLRPTNPTPEAQAAAPQHGPDGEIASPQAPAINMKTLNALRELDPEGGMGLAHQIVRTFLESAQTWVDRVEQAVAGGDGDALRQSAHALKSSSANVGAERLSGLYRQMEKLGRERRLDEAREALGEVRGEYARAVSEMHAILTGGR</sequence>
<dbReference type="STRING" id="292415.Tbd_1268"/>
<feature type="domain" description="Response regulatory" evidence="21">
    <location>
        <begin position="522"/>
        <end position="637"/>
    </location>
</feature>
<evidence type="ECO:0000256" key="10">
    <source>
        <dbReference type="ARBA" id="ARBA00022840"/>
    </source>
</evidence>
<evidence type="ECO:0000256" key="6">
    <source>
        <dbReference type="ARBA" id="ARBA00022679"/>
    </source>
</evidence>
<keyword evidence="12" id="KW-0902">Two-component regulatory system</keyword>
<evidence type="ECO:0000256" key="18">
    <source>
        <dbReference type="SAM" id="MobiDB-lite"/>
    </source>
</evidence>
<dbReference type="InterPro" id="IPR011006">
    <property type="entry name" value="CheY-like_superfamily"/>
</dbReference>
<dbReference type="AlphaFoldDB" id="Q3SJE3"/>
<keyword evidence="11 19" id="KW-1133">Transmembrane helix</keyword>
<dbReference type="EC" id="2.7.13.3" evidence="3"/>
<dbReference type="SUPFAM" id="SSF47226">
    <property type="entry name" value="Histidine-containing phosphotransfer domain, HPT domain"/>
    <property type="match status" value="1"/>
</dbReference>
<evidence type="ECO:0000313" key="25">
    <source>
        <dbReference type="Proteomes" id="UP000008291"/>
    </source>
</evidence>
<protein>
    <recommendedName>
        <fullName evidence="15">Virulence sensor protein BvgS</fullName>
        <ecNumber evidence="3">2.7.13.3</ecNumber>
    </recommendedName>
</protein>
<evidence type="ECO:0000256" key="19">
    <source>
        <dbReference type="SAM" id="Phobius"/>
    </source>
</evidence>
<comment type="function">
    <text evidence="14">Member of the two-component regulatory system BvgS/BvgA. Phosphorylates BvgA via a four-step phosphorelay in response to environmental signals.</text>
</comment>
<feature type="domain" description="HAMP" evidence="22">
    <location>
        <begin position="182"/>
        <end position="235"/>
    </location>
</feature>
<keyword evidence="6" id="KW-0808">Transferase</keyword>